<keyword evidence="6" id="KW-0472">Membrane</keyword>
<feature type="transmembrane region" description="Helical" evidence="6">
    <location>
        <begin position="417"/>
        <end position="436"/>
    </location>
</feature>
<evidence type="ECO:0000256" key="1">
    <source>
        <dbReference type="ARBA" id="ARBA00000085"/>
    </source>
</evidence>
<protein>
    <recommendedName>
        <fullName evidence="2">histidine kinase</fullName>
        <ecNumber evidence="2">2.7.13.3</ecNumber>
    </recommendedName>
</protein>
<feature type="transmembrane region" description="Helical" evidence="6">
    <location>
        <begin position="231"/>
        <end position="254"/>
    </location>
</feature>
<dbReference type="PANTHER" id="PTHR24421:SF10">
    <property type="entry name" value="NITRATE_NITRITE SENSOR PROTEIN NARQ"/>
    <property type="match status" value="1"/>
</dbReference>
<dbReference type="SUPFAM" id="SSF55874">
    <property type="entry name" value="ATPase domain of HSP90 chaperone/DNA topoisomerase II/histidine kinase"/>
    <property type="match status" value="1"/>
</dbReference>
<dbReference type="EMBL" id="QGLF01000001">
    <property type="protein sequence ID" value="PWR24007.1"/>
    <property type="molecule type" value="Genomic_DNA"/>
</dbReference>
<dbReference type="RefSeq" id="WP_109920038.1">
    <property type="nucleotide sequence ID" value="NZ_QGLF01000001.1"/>
</dbReference>
<feature type="transmembrane region" description="Helical" evidence="6">
    <location>
        <begin position="324"/>
        <end position="346"/>
    </location>
</feature>
<dbReference type="InterPro" id="IPR050482">
    <property type="entry name" value="Sensor_HK_TwoCompSys"/>
</dbReference>
<dbReference type="OrthoDB" id="9778496at2"/>
<keyword evidence="5" id="KW-0902">Two-component regulatory system</keyword>
<name>A0A317EA61_9PROT</name>
<feature type="transmembrane region" description="Helical" evidence="6">
    <location>
        <begin position="291"/>
        <end position="312"/>
    </location>
</feature>
<evidence type="ECO:0000256" key="6">
    <source>
        <dbReference type="SAM" id="Phobius"/>
    </source>
</evidence>
<feature type="transmembrane region" description="Helical" evidence="6">
    <location>
        <begin position="201"/>
        <end position="219"/>
    </location>
</feature>
<dbReference type="GO" id="GO:0004673">
    <property type="term" value="F:protein histidine kinase activity"/>
    <property type="evidence" value="ECO:0007669"/>
    <property type="project" value="UniProtKB-EC"/>
</dbReference>
<dbReference type="PANTHER" id="PTHR24421">
    <property type="entry name" value="NITRATE/NITRITE SENSOR PROTEIN NARX-RELATED"/>
    <property type="match status" value="1"/>
</dbReference>
<feature type="transmembrane region" description="Helical" evidence="6">
    <location>
        <begin position="35"/>
        <end position="55"/>
    </location>
</feature>
<gene>
    <name evidence="7" type="ORF">DKG75_05550</name>
</gene>
<proteinExistence type="predicted"/>
<comment type="catalytic activity">
    <reaction evidence="1">
        <text>ATP + protein L-histidine = ADP + protein N-phospho-L-histidine.</text>
        <dbReference type="EC" id="2.7.13.3"/>
    </reaction>
</comment>
<feature type="transmembrane region" description="Helical" evidence="6">
    <location>
        <begin position="266"/>
        <end position="285"/>
    </location>
</feature>
<dbReference type="CDD" id="cd16917">
    <property type="entry name" value="HATPase_UhpB-NarQ-NarX-like"/>
    <property type="match status" value="1"/>
</dbReference>
<evidence type="ECO:0000313" key="7">
    <source>
        <dbReference type="EMBL" id="PWR24007.1"/>
    </source>
</evidence>
<evidence type="ECO:0000256" key="5">
    <source>
        <dbReference type="ARBA" id="ARBA00023012"/>
    </source>
</evidence>
<keyword evidence="8" id="KW-1185">Reference proteome</keyword>
<evidence type="ECO:0000313" key="8">
    <source>
        <dbReference type="Proteomes" id="UP000246077"/>
    </source>
</evidence>
<dbReference type="Proteomes" id="UP000246077">
    <property type="component" value="Unassembled WGS sequence"/>
</dbReference>
<keyword evidence="3" id="KW-0808">Transferase</keyword>
<dbReference type="AlphaFoldDB" id="A0A317EA61"/>
<evidence type="ECO:0000256" key="4">
    <source>
        <dbReference type="ARBA" id="ARBA00022777"/>
    </source>
</evidence>
<reference evidence="8" key="1">
    <citation type="submission" date="2018-05" db="EMBL/GenBank/DDBJ databases">
        <title>Zavarzinia sp. HR-AS.</title>
        <authorList>
            <person name="Lee Y."/>
            <person name="Jeon C.O."/>
        </authorList>
    </citation>
    <scope>NUCLEOTIDE SEQUENCE [LARGE SCALE GENOMIC DNA]</scope>
    <source>
        <strain evidence="8">DSM 1231</strain>
    </source>
</reference>
<comment type="caution">
    <text evidence="7">The sequence shown here is derived from an EMBL/GenBank/DDBJ whole genome shotgun (WGS) entry which is preliminary data.</text>
</comment>
<feature type="transmembrane region" description="Helical" evidence="6">
    <location>
        <begin position="172"/>
        <end position="189"/>
    </location>
</feature>
<keyword evidence="4" id="KW-0418">Kinase</keyword>
<accession>A0A317EA61</accession>
<dbReference type="Gene3D" id="3.30.565.10">
    <property type="entry name" value="Histidine kinase-like ATPase, C-terminal domain"/>
    <property type="match status" value="1"/>
</dbReference>
<dbReference type="EC" id="2.7.13.3" evidence="2"/>
<evidence type="ECO:0000256" key="3">
    <source>
        <dbReference type="ARBA" id="ARBA00022679"/>
    </source>
</evidence>
<feature type="transmembrane region" description="Helical" evidence="6">
    <location>
        <begin position="358"/>
        <end position="377"/>
    </location>
</feature>
<evidence type="ECO:0000256" key="2">
    <source>
        <dbReference type="ARBA" id="ARBA00012438"/>
    </source>
</evidence>
<dbReference type="GO" id="GO:0000160">
    <property type="term" value="P:phosphorelay signal transduction system"/>
    <property type="evidence" value="ECO:0007669"/>
    <property type="project" value="UniProtKB-KW"/>
</dbReference>
<dbReference type="Gene3D" id="1.20.5.1930">
    <property type="match status" value="1"/>
</dbReference>
<keyword evidence="6" id="KW-0812">Transmembrane</keyword>
<organism evidence="7 8">
    <name type="scientific">Zavarzinia compransoris</name>
    <dbReference type="NCBI Taxonomy" id="1264899"/>
    <lineage>
        <taxon>Bacteria</taxon>
        <taxon>Pseudomonadati</taxon>
        <taxon>Pseudomonadota</taxon>
        <taxon>Alphaproteobacteria</taxon>
        <taxon>Rhodospirillales</taxon>
        <taxon>Zavarziniaceae</taxon>
        <taxon>Zavarzinia</taxon>
    </lineage>
</organism>
<keyword evidence="6" id="KW-1133">Transmembrane helix</keyword>
<feature type="transmembrane region" description="Helical" evidence="6">
    <location>
        <begin position="389"/>
        <end position="411"/>
    </location>
</feature>
<dbReference type="InterPro" id="IPR036890">
    <property type="entry name" value="HATPase_C_sf"/>
</dbReference>
<sequence>MKSLSRGARQGEPAASSIDIAPVEGSASAREPATLMLWVVALCIAAVVGTMWSVLAQPWLGLHLGVAADGRVTVIAAAAGGPGSAVPAGSVLHGLSVPGGPVLALEAQDLTPEPDFITSYADLDRFMARQSALHAILGAGQVVLHYAGADGAPLALAVVPGERPLADLPVDFWVQFVTGIGSLLISGWVWSIRPRDWPPRFFIVSGVAMVMSAHAAAIYSSRELALDGILFQWLSAANFLGAMGFGAAAVALFLRYPMPLAATRHLVWLTLFVAVCFAADRLRLFDGQTTARYLPTATEMVSIVLAVAAQWLATRRDAAARAALNWLGLTISIGAGCFILIIGAPLLIGREPYMSQGYAFGFFLLIYLGVALGLRRYRLFAIGEWSFRVLFYGGAILTMLVLDAALLYVLHLGPEPSLGLALVFVGFLYLPLRDALWRRTVARRRMAEPELFRAVIEVAFGASAEERAGRWRALLERLFDPLEIAPLAEPPRIAQLRGDGTEMRLPPTGETGGLALRYPFGGRALFSLLHLNLARQLGLLMQHAEASRSAYERGVAEERRRISRDLHDDVGARLLSGLHKGDIGDMRKILREAIVDIRSIAGALAGDRLPLSVVAADLRHETFQRLDGTGIALDWPMNPAAGEEVMVDYTLYRHFVSAAREIVSNAIRHSGASRLDIRLAWGGGLLRAAFADNGIGRAEAALGGIGRAGAAPGGNGLRNLTARVGAVGGTIAFPPVAAGFAIEITLPLGRTAS</sequence>